<sequence length="60" mass="7278">MSKMSREQFDKAFKRMNGSWAYENADLQPEEKELLYKRLNGEITDEEYNRAFIERKGKEK</sequence>
<evidence type="ECO:0000313" key="2">
    <source>
        <dbReference type="Proteomes" id="UP000252415"/>
    </source>
</evidence>
<evidence type="ECO:0000313" key="1">
    <source>
        <dbReference type="EMBL" id="RCW41668.1"/>
    </source>
</evidence>
<keyword evidence="2" id="KW-1185">Reference proteome</keyword>
<reference evidence="1 2" key="1">
    <citation type="submission" date="2018-07" db="EMBL/GenBank/DDBJ databases">
        <title>Genomic Encyclopedia of Type Strains, Phase III (KMG-III): the genomes of soil and plant-associated and newly described type strains.</title>
        <authorList>
            <person name="Whitman W."/>
        </authorList>
    </citation>
    <scope>NUCLEOTIDE SEQUENCE [LARGE SCALE GENOMIC DNA]</scope>
    <source>
        <strain evidence="1 2">CECT 7506</strain>
    </source>
</reference>
<name>A0A368VK11_9BACL</name>
<dbReference type="EMBL" id="QPJD01000022">
    <property type="protein sequence ID" value="RCW41668.1"/>
    <property type="molecule type" value="Genomic_DNA"/>
</dbReference>
<organism evidence="1 2">
    <name type="scientific">Paenibacillus prosopidis</name>
    <dbReference type="NCBI Taxonomy" id="630520"/>
    <lineage>
        <taxon>Bacteria</taxon>
        <taxon>Bacillati</taxon>
        <taxon>Bacillota</taxon>
        <taxon>Bacilli</taxon>
        <taxon>Bacillales</taxon>
        <taxon>Paenibacillaceae</taxon>
        <taxon>Paenibacillus</taxon>
    </lineage>
</organism>
<comment type="caution">
    <text evidence="1">The sequence shown here is derived from an EMBL/GenBank/DDBJ whole genome shotgun (WGS) entry which is preliminary data.</text>
</comment>
<evidence type="ECO:0008006" key="3">
    <source>
        <dbReference type="Google" id="ProtNLM"/>
    </source>
</evidence>
<proteinExistence type="predicted"/>
<dbReference type="AlphaFoldDB" id="A0A368VK11"/>
<dbReference type="RefSeq" id="WP_114383763.1">
    <property type="nucleotide sequence ID" value="NZ_QPJD01000022.1"/>
</dbReference>
<accession>A0A368VK11</accession>
<protein>
    <recommendedName>
        <fullName evidence="3">Antitoxin VbhA domain-containing protein</fullName>
    </recommendedName>
</protein>
<dbReference type="OrthoDB" id="2665830at2"/>
<dbReference type="Proteomes" id="UP000252415">
    <property type="component" value="Unassembled WGS sequence"/>
</dbReference>
<gene>
    <name evidence="1" type="ORF">DFP97_122104</name>
</gene>